<comment type="caution">
    <text evidence="1">The sequence shown here is derived from an EMBL/GenBank/DDBJ whole genome shotgun (WGS) entry which is preliminary data.</text>
</comment>
<proteinExistence type="predicted"/>
<accession>A0A6N8IW90</accession>
<dbReference type="RefSeq" id="WP_157398158.1">
    <property type="nucleotide sequence ID" value="NZ_WSEL01000003.1"/>
</dbReference>
<dbReference type="Proteomes" id="UP000469385">
    <property type="component" value="Unassembled WGS sequence"/>
</dbReference>
<name>A0A6N8IW90_9BURK</name>
<evidence type="ECO:0000313" key="1">
    <source>
        <dbReference type="EMBL" id="MVQ30256.1"/>
    </source>
</evidence>
<gene>
    <name evidence="1" type="ORF">GON04_12410</name>
</gene>
<sequence>MRWPATLVLALQLVACGGQPRAPDWQLEAHSSLERYQAAWLAGDLRAADAEFTRARRQLAATGQASLVARAELTRCALGVAALVFGSCAGFEPLRADAGEAERAYASYLQGEPVAADRLPAQHRPMAGGSADVAALAKVQDPLARLVAAGVLVRTGRASPQVLQVAADTASQQGWRRPLAAWLQAQLRLAEQAGASEQAEHLRRRLALVVGER</sequence>
<keyword evidence="2" id="KW-1185">Reference proteome</keyword>
<evidence type="ECO:0000313" key="2">
    <source>
        <dbReference type="Proteomes" id="UP000469385"/>
    </source>
</evidence>
<organism evidence="1 2">
    <name type="scientific">Ramlibacter pinisoli</name>
    <dbReference type="NCBI Taxonomy" id="2682844"/>
    <lineage>
        <taxon>Bacteria</taxon>
        <taxon>Pseudomonadati</taxon>
        <taxon>Pseudomonadota</taxon>
        <taxon>Betaproteobacteria</taxon>
        <taxon>Burkholderiales</taxon>
        <taxon>Comamonadaceae</taxon>
        <taxon>Ramlibacter</taxon>
    </lineage>
</organism>
<dbReference type="AlphaFoldDB" id="A0A6N8IW90"/>
<protein>
    <submittedName>
        <fullName evidence="1">Uncharacterized protein</fullName>
    </submittedName>
</protein>
<reference evidence="1 2" key="1">
    <citation type="submission" date="2019-12" db="EMBL/GenBank/DDBJ databases">
        <authorList>
            <person name="Huq M.A."/>
        </authorList>
    </citation>
    <scope>NUCLEOTIDE SEQUENCE [LARGE SCALE GENOMIC DNA]</scope>
    <source>
        <strain evidence="1 2">MAH-25</strain>
    </source>
</reference>
<dbReference type="EMBL" id="WSEL01000003">
    <property type="protein sequence ID" value="MVQ30256.1"/>
    <property type="molecule type" value="Genomic_DNA"/>
</dbReference>